<proteinExistence type="predicted"/>
<gene>
    <name evidence="1" type="ORF">MYCTH_2295075</name>
</gene>
<dbReference type="Proteomes" id="UP000007322">
    <property type="component" value="Chromosome 1"/>
</dbReference>
<protein>
    <submittedName>
        <fullName evidence="1">Uncharacterized protein</fullName>
    </submittedName>
</protein>
<dbReference type="RefSeq" id="XP_003658812.1">
    <property type="nucleotide sequence ID" value="XM_003658764.1"/>
</dbReference>
<sequence>MWTDRAGSLSRPTETNMVWLDLAGAGVTVEMLNDLGMRKGILLAGPRIVLQPSDR</sequence>
<evidence type="ECO:0000313" key="2">
    <source>
        <dbReference type="Proteomes" id="UP000007322"/>
    </source>
</evidence>
<dbReference type="EMBL" id="CP003002">
    <property type="protein sequence ID" value="AEO53567.1"/>
    <property type="molecule type" value="Genomic_DNA"/>
</dbReference>
<dbReference type="AlphaFoldDB" id="G2Q3L1"/>
<name>G2Q3L1_THET4</name>
<organism evidence="1 2">
    <name type="scientific">Thermothelomyces thermophilus (strain ATCC 42464 / BCRC 31852 / DSM 1799)</name>
    <name type="common">Sporotrichum thermophile</name>
    <dbReference type="NCBI Taxonomy" id="573729"/>
    <lineage>
        <taxon>Eukaryota</taxon>
        <taxon>Fungi</taxon>
        <taxon>Dikarya</taxon>
        <taxon>Ascomycota</taxon>
        <taxon>Pezizomycotina</taxon>
        <taxon>Sordariomycetes</taxon>
        <taxon>Sordariomycetidae</taxon>
        <taxon>Sordariales</taxon>
        <taxon>Chaetomiaceae</taxon>
        <taxon>Thermothelomyces</taxon>
    </lineage>
</organism>
<reference evidence="1 2" key="1">
    <citation type="journal article" date="2011" name="Nat. Biotechnol.">
        <title>Comparative genomic analysis of the thermophilic biomass-degrading fungi Myceliophthora thermophila and Thielavia terrestris.</title>
        <authorList>
            <person name="Berka R.M."/>
            <person name="Grigoriev I.V."/>
            <person name="Otillar R."/>
            <person name="Salamov A."/>
            <person name="Grimwood J."/>
            <person name="Reid I."/>
            <person name="Ishmael N."/>
            <person name="John T."/>
            <person name="Darmond C."/>
            <person name="Moisan M.-C."/>
            <person name="Henrissat B."/>
            <person name="Coutinho P.M."/>
            <person name="Lombard V."/>
            <person name="Natvig D.O."/>
            <person name="Lindquist E."/>
            <person name="Schmutz J."/>
            <person name="Lucas S."/>
            <person name="Harris P."/>
            <person name="Powlowski J."/>
            <person name="Bellemare A."/>
            <person name="Taylor D."/>
            <person name="Butler G."/>
            <person name="de Vries R.P."/>
            <person name="Allijn I.E."/>
            <person name="van den Brink J."/>
            <person name="Ushinsky S."/>
            <person name="Storms R."/>
            <person name="Powell A.J."/>
            <person name="Paulsen I.T."/>
            <person name="Elbourne L.D.H."/>
            <person name="Baker S.E."/>
            <person name="Magnuson J."/>
            <person name="LaBoissiere S."/>
            <person name="Clutterbuck A.J."/>
            <person name="Martinez D."/>
            <person name="Wogulis M."/>
            <person name="de Leon A.L."/>
            <person name="Rey M.W."/>
            <person name="Tsang A."/>
        </authorList>
    </citation>
    <scope>NUCLEOTIDE SEQUENCE [LARGE SCALE GENOMIC DNA]</scope>
    <source>
        <strain evidence="2">ATCC 42464 / BCRC 31852 / DSM 1799</strain>
    </source>
</reference>
<dbReference type="GeneID" id="11508476"/>
<dbReference type="InParanoid" id="G2Q3L1"/>
<dbReference type="VEuPathDB" id="FungiDB:MYCTH_2295075"/>
<evidence type="ECO:0000313" key="1">
    <source>
        <dbReference type="EMBL" id="AEO53567.1"/>
    </source>
</evidence>
<dbReference type="KEGG" id="mtm:MYCTH_2295075"/>
<keyword evidence="2" id="KW-1185">Reference proteome</keyword>
<accession>G2Q3L1</accession>
<dbReference type="HOGENOM" id="CLU_3034032_0_0_1"/>
<dbReference type="OrthoDB" id="10261951at2759"/>